<evidence type="ECO:0000256" key="6">
    <source>
        <dbReference type="ARBA" id="ARBA00023136"/>
    </source>
</evidence>
<dbReference type="PANTHER" id="PTHR43386">
    <property type="entry name" value="OLIGOPEPTIDE TRANSPORT SYSTEM PERMEASE PROTEIN APPC"/>
    <property type="match status" value="1"/>
</dbReference>
<evidence type="ECO:0000256" key="4">
    <source>
        <dbReference type="ARBA" id="ARBA00022692"/>
    </source>
</evidence>
<organism evidence="9 10">
    <name type="scientific">Celeribacter persicus</name>
    <dbReference type="NCBI Taxonomy" id="1651082"/>
    <lineage>
        <taxon>Bacteria</taxon>
        <taxon>Pseudomonadati</taxon>
        <taxon>Pseudomonadota</taxon>
        <taxon>Alphaproteobacteria</taxon>
        <taxon>Rhodobacterales</taxon>
        <taxon>Roseobacteraceae</taxon>
        <taxon>Celeribacter</taxon>
    </lineage>
</organism>
<comment type="subcellular location">
    <subcellularLocation>
        <location evidence="1 7">Cell membrane</location>
        <topology evidence="1 7">Multi-pass membrane protein</topology>
    </subcellularLocation>
</comment>
<reference evidence="9 10" key="1">
    <citation type="submission" date="2018-04" db="EMBL/GenBank/DDBJ databases">
        <title>Genomic Encyclopedia of Archaeal and Bacterial Type Strains, Phase II (KMG-II): from individual species to whole genera.</title>
        <authorList>
            <person name="Goeker M."/>
        </authorList>
    </citation>
    <scope>NUCLEOTIDE SEQUENCE [LARGE SCALE GENOMIC DNA]</scope>
    <source>
        <strain evidence="9 10">DSM 100434</strain>
    </source>
</reference>
<evidence type="ECO:0000259" key="8">
    <source>
        <dbReference type="PROSITE" id="PS50928"/>
    </source>
</evidence>
<feature type="domain" description="ABC transmembrane type-1" evidence="8">
    <location>
        <begin position="80"/>
        <end position="264"/>
    </location>
</feature>
<dbReference type="AlphaFoldDB" id="A0A2T5HUN1"/>
<feature type="transmembrane region" description="Helical" evidence="7">
    <location>
        <begin position="246"/>
        <end position="267"/>
    </location>
</feature>
<evidence type="ECO:0000256" key="2">
    <source>
        <dbReference type="ARBA" id="ARBA00022448"/>
    </source>
</evidence>
<evidence type="ECO:0000256" key="1">
    <source>
        <dbReference type="ARBA" id="ARBA00004651"/>
    </source>
</evidence>
<keyword evidence="10" id="KW-1185">Reference proteome</keyword>
<dbReference type="RefSeq" id="WP_211309142.1">
    <property type="nucleotide sequence ID" value="NZ_QAOH01000002.1"/>
</dbReference>
<keyword evidence="6 7" id="KW-0472">Membrane</keyword>
<keyword evidence="5 7" id="KW-1133">Transmembrane helix</keyword>
<dbReference type="Gene3D" id="1.10.3720.10">
    <property type="entry name" value="MetI-like"/>
    <property type="match status" value="1"/>
</dbReference>
<name>A0A2T5HUN1_9RHOB</name>
<keyword evidence="4 7" id="KW-0812">Transmembrane</keyword>
<gene>
    <name evidence="9" type="ORF">C8N42_102220</name>
</gene>
<proteinExistence type="inferred from homology"/>
<feature type="transmembrane region" description="Helical" evidence="7">
    <location>
        <begin position="124"/>
        <end position="148"/>
    </location>
</feature>
<feature type="transmembrane region" description="Helical" evidence="7">
    <location>
        <begin position="192"/>
        <end position="209"/>
    </location>
</feature>
<evidence type="ECO:0000256" key="5">
    <source>
        <dbReference type="ARBA" id="ARBA00022989"/>
    </source>
</evidence>
<dbReference type="Proteomes" id="UP000244077">
    <property type="component" value="Unassembled WGS sequence"/>
</dbReference>
<dbReference type="InterPro" id="IPR035906">
    <property type="entry name" value="MetI-like_sf"/>
</dbReference>
<evidence type="ECO:0000313" key="10">
    <source>
        <dbReference type="Proteomes" id="UP000244077"/>
    </source>
</evidence>
<dbReference type="Pfam" id="PF00528">
    <property type="entry name" value="BPD_transp_1"/>
    <property type="match status" value="1"/>
</dbReference>
<dbReference type="InterPro" id="IPR000515">
    <property type="entry name" value="MetI-like"/>
</dbReference>
<keyword evidence="3" id="KW-1003">Cell membrane</keyword>
<dbReference type="EMBL" id="QAOH01000002">
    <property type="protein sequence ID" value="PTQ75300.1"/>
    <property type="molecule type" value="Genomic_DNA"/>
</dbReference>
<evidence type="ECO:0000256" key="7">
    <source>
        <dbReference type="RuleBase" id="RU363032"/>
    </source>
</evidence>
<dbReference type="PROSITE" id="PS50928">
    <property type="entry name" value="ABC_TM1"/>
    <property type="match status" value="1"/>
</dbReference>
<keyword evidence="2 7" id="KW-0813">Transport</keyword>
<evidence type="ECO:0000313" key="9">
    <source>
        <dbReference type="EMBL" id="PTQ75300.1"/>
    </source>
</evidence>
<dbReference type="GO" id="GO:0055085">
    <property type="term" value="P:transmembrane transport"/>
    <property type="evidence" value="ECO:0007669"/>
    <property type="project" value="InterPro"/>
</dbReference>
<dbReference type="GO" id="GO:0005886">
    <property type="term" value="C:plasma membrane"/>
    <property type="evidence" value="ECO:0007669"/>
    <property type="project" value="UniProtKB-SubCell"/>
</dbReference>
<comment type="similarity">
    <text evidence="7">Belongs to the binding-protein-dependent transport system permease family.</text>
</comment>
<dbReference type="PANTHER" id="PTHR43386:SF6">
    <property type="entry name" value="ABC TRANSPORTER PERMEASE PROTEIN"/>
    <property type="match status" value="1"/>
</dbReference>
<evidence type="ECO:0000256" key="3">
    <source>
        <dbReference type="ARBA" id="ARBA00022475"/>
    </source>
</evidence>
<dbReference type="SUPFAM" id="SSF161098">
    <property type="entry name" value="MetI-like"/>
    <property type="match status" value="1"/>
</dbReference>
<dbReference type="InterPro" id="IPR050366">
    <property type="entry name" value="BP-dependent_transpt_permease"/>
</dbReference>
<accession>A0A2T5HUN1</accession>
<feature type="transmembrane region" description="Helical" evidence="7">
    <location>
        <begin position="78"/>
        <end position="104"/>
    </location>
</feature>
<comment type="caution">
    <text evidence="9">The sequence shown here is derived from an EMBL/GenBank/DDBJ whole genome shotgun (WGS) entry which is preliminary data.</text>
</comment>
<dbReference type="CDD" id="cd06261">
    <property type="entry name" value="TM_PBP2"/>
    <property type="match status" value="1"/>
</dbReference>
<sequence>MFFRRLVSEIRRNPPLWLGALLLTLIAISAIGAPLWHTVDPTHLNPAKRLLAPGAEAWFGTDMLGRDVWSRTLYGGRISLIVAVTVAVITGVAGLFLGMVASFLRGTDGVIMRVMDGLMSIPPILLAIAMMALTGPSLMNILFVITITEIPRVTRVVRAHVLSLREKPFVEAAITMNTTLPMLLWRHILPNIIAPVMVQLTFVAASAMITESMLSFLGAGVPPEIPSWGNVIADGQLFFQIHPSLILFPGILLSLTVLGITLLGNGFNRRFLASSR</sequence>
<protein>
    <submittedName>
        <fullName evidence="9">Peptide/nickel transport system permease protein</fullName>
    </submittedName>
</protein>